<keyword evidence="3" id="KW-0732">Signal</keyword>
<dbReference type="Gene3D" id="3.30.40.10">
    <property type="entry name" value="Zinc/RING finger domain, C3HC4 (zinc finger)"/>
    <property type="match status" value="1"/>
</dbReference>
<keyword evidence="1" id="KW-0863">Zinc-finger</keyword>
<evidence type="ECO:0000313" key="6">
    <source>
        <dbReference type="Proteomes" id="UP000235392"/>
    </source>
</evidence>
<feature type="domain" description="RING-type" evidence="4">
    <location>
        <begin position="380"/>
        <end position="406"/>
    </location>
</feature>
<dbReference type="GO" id="GO:0008270">
    <property type="term" value="F:zinc ion binding"/>
    <property type="evidence" value="ECO:0007669"/>
    <property type="project" value="UniProtKB-KW"/>
</dbReference>
<keyword evidence="1" id="KW-0862">Zinc</keyword>
<evidence type="ECO:0000256" key="2">
    <source>
        <dbReference type="SAM" id="MobiDB-lite"/>
    </source>
</evidence>
<sequence>MISVVLLLILSLAGQSLGMGSEQERLQISGLTQYQQITGTTNIALHHSDASVVNQSAEPRFLNLNPEGSAGLLKSDDAESSHSHEVAITINEEAVDGSNSNEVAHKLPSLTGLREPESCRGAAVINLIHAEQGNNAANPHSEIKKSTSFPAVATTSDSKPHGEMKLIQCAPPFFDLGARQGGRAANLAKSRGAAAWDLVKFGRTKGGGDNQLAQTSVQELAGQIIAMLPEKGSVHISGLAQHKELGGASNRGLPHSAAGVVNPAAEPLLTKFDAIALDQSFSSEDSESSHPYEVAITINTQTASSRKSKEVAPSFPSFKDLREPHPNHAATINQIHSAEGNHAANPKTEIEASTSFSDAARMSDSKGAGSDAEMIQPTHCPICLEEHDSKTIQDLKCGHLFHEACLSDECISFQISYHRYESIILDTSRRIV</sequence>
<feature type="signal peptide" evidence="3">
    <location>
        <begin position="1"/>
        <end position="18"/>
    </location>
</feature>
<name>A0A2N5SCS8_9BASI</name>
<protein>
    <recommendedName>
        <fullName evidence="4">RING-type domain-containing protein</fullName>
    </recommendedName>
</protein>
<organism evidence="5 6">
    <name type="scientific">Puccinia coronata f. sp. avenae</name>
    <dbReference type="NCBI Taxonomy" id="200324"/>
    <lineage>
        <taxon>Eukaryota</taxon>
        <taxon>Fungi</taxon>
        <taxon>Dikarya</taxon>
        <taxon>Basidiomycota</taxon>
        <taxon>Pucciniomycotina</taxon>
        <taxon>Pucciniomycetes</taxon>
        <taxon>Pucciniales</taxon>
        <taxon>Pucciniaceae</taxon>
        <taxon>Puccinia</taxon>
    </lineage>
</organism>
<dbReference type="SUPFAM" id="SSF57850">
    <property type="entry name" value="RING/U-box"/>
    <property type="match status" value="1"/>
</dbReference>
<dbReference type="AlphaFoldDB" id="A0A2N5SCS8"/>
<dbReference type="InterPro" id="IPR013083">
    <property type="entry name" value="Znf_RING/FYVE/PHD"/>
</dbReference>
<evidence type="ECO:0000256" key="1">
    <source>
        <dbReference type="PROSITE-ProRule" id="PRU00175"/>
    </source>
</evidence>
<reference evidence="5 6" key="1">
    <citation type="submission" date="2017-11" db="EMBL/GenBank/DDBJ databases">
        <title>De novo assembly and phasing of dikaryotic genomes from two isolates of Puccinia coronata f. sp. avenae, the causal agent of oat crown rust.</title>
        <authorList>
            <person name="Miller M.E."/>
            <person name="Zhang Y."/>
            <person name="Omidvar V."/>
            <person name="Sperschneider J."/>
            <person name="Schwessinger B."/>
            <person name="Raley C."/>
            <person name="Palmer J.M."/>
            <person name="Garnica D."/>
            <person name="Upadhyaya N."/>
            <person name="Rathjen J."/>
            <person name="Taylor J.M."/>
            <person name="Park R.F."/>
            <person name="Dodds P.N."/>
            <person name="Hirsch C.D."/>
            <person name="Kianian S.F."/>
            <person name="Figueroa M."/>
        </authorList>
    </citation>
    <scope>NUCLEOTIDE SEQUENCE [LARGE SCALE GENOMIC DNA]</scope>
    <source>
        <strain evidence="5">12SD80</strain>
    </source>
</reference>
<evidence type="ECO:0000256" key="3">
    <source>
        <dbReference type="SAM" id="SignalP"/>
    </source>
</evidence>
<accession>A0A2N5SCS8</accession>
<comment type="caution">
    <text evidence="5">The sequence shown here is derived from an EMBL/GenBank/DDBJ whole genome shotgun (WGS) entry which is preliminary data.</text>
</comment>
<dbReference type="PROSITE" id="PS50089">
    <property type="entry name" value="ZF_RING_2"/>
    <property type="match status" value="1"/>
</dbReference>
<evidence type="ECO:0000313" key="5">
    <source>
        <dbReference type="EMBL" id="PLW11056.1"/>
    </source>
</evidence>
<feature type="compositionally biased region" description="Polar residues" evidence="2">
    <location>
        <begin position="146"/>
        <end position="157"/>
    </location>
</feature>
<keyword evidence="1" id="KW-0479">Metal-binding</keyword>
<evidence type="ECO:0000259" key="4">
    <source>
        <dbReference type="PROSITE" id="PS50089"/>
    </source>
</evidence>
<feature type="chain" id="PRO_5015008549" description="RING-type domain-containing protein" evidence="3">
    <location>
        <begin position="19"/>
        <end position="432"/>
    </location>
</feature>
<proteinExistence type="predicted"/>
<gene>
    <name evidence="5" type="ORF">PCASD_21471</name>
</gene>
<dbReference type="Proteomes" id="UP000235392">
    <property type="component" value="Unassembled WGS sequence"/>
</dbReference>
<feature type="region of interest" description="Disordered" evidence="2">
    <location>
        <begin position="136"/>
        <end position="160"/>
    </location>
</feature>
<dbReference type="EMBL" id="PGCI01000939">
    <property type="protein sequence ID" value="PLW11056.1"/>
    <property type="molecule type" value="Genomic_DNA"/>
</dbReference>
<dbReference type="InterPro" id="IPR001841">
    <property type="entry name" value="Znf_RING"/>
</dbReference>